<dbReference type="PROSITE" id="PS50830">
    <property type="entry name" value="TNASE_3"/>
    <property type="match status" value="1"/>
</dbReference>
<dbReference type="SMART" id="SM00318">
    <property type="entry name" value="SNc"/>
    <property type="match status" value="1"/>
</dbReference>
<dbReference type="Gene3D" id="2.40.50.90">
    <property type="match status" value="1"/>
</dbReference>
<accession>B6J9Y6</accession>
<dbReference type="STRING" id="504832.OCA5_c04500"/>
<organism evidence="3 4">
    <name type="scientific">Afipia carboxidovorans (strain ATCC 49405 / DSM 1227 / KCTC 32145 / OM5)</name>
    <name type="common">Oligotropha carboxidovorans</name>
    <dbReference type="NCBI Taxonomy" id="504832"/>
    <lineage>
        <taxon>Bacteria</taxon>
        <taxon>Pseudomonadati</taxon>
        <taxon>Pseudomonadota</taxon>
        <taxon>Alphaproteobacteria</taxon>
        <taxon>Hyphomicrobiales</taxon>
        <taxon>Nitrobacteraceae</taxon>
        <taxon>Afipia</taxon>
    </lineage>
</organism>
<feature type="chain" id="PRO_5002844593" evidence="1">
    <location>
        <begin position="33"/>
        <end position="272"/>
    </location>
</feature>
<name>B6J9Y6_AFIC5</name>
<protein>
    <submittedName>
        <fullName evidence="3">Putative nuclease</fullName>
    </submittedName>
</protein>
<dbReference type="InterPro" id="IPR035437">
    <property type="entry name" value="SNase_OB-fold_sf"/>
</dbReference>
<dbReference type="eggNOG" id="COG1525">
    <property type="taxonomic scope" value="Bacteria"/>
</dbReference>
<dbReference type="EMBL" id="CP002826">
    <property type="protein sequence ID" value="AEI05175.1"/>
    <property type="molecule type" value="Genomic_DNA"/>
</dbReference>
<dbReference type="OrthoDB" id="7618306at2"/>
<dbReference type="PATRIC" id="fig|504832.7.peg.473"/>
<feature type="signal peptide" evidence="1">
    <location>
        <begin position="1"/>
        <end position="32"/>
    </location>
</feature>
<dbReference type="HOGENOM" id="CLU_064698_0_0_5"/>
<evidence type="ECO:0000256" key="1">
    <source>
        <dbReference type="SAM" id="SignalP"/>
    </source>
</evidence>
<evidence type="ECO:0000259" key="2">
    <source>
        <dbReference type="PROSITE" id="PS50830"/>
    </source>
</evidence>
<gene>
    <name evidence="3" type="ordered locus">OCA5_c04500</name>
</gene>
<dbReference type="KEGG" id="ocg:OCA5_c04500"/>
<sequence>MHIRAGVSMIRRRAFLILLTTWIVPLTANAQAACEPPTVLGESKIAAILDARTLRLVDGREIRLTGIEIPKSAEADGATWLRDHALDRTVTLRGTDETPDRYGRQHAFVLIAGKPDTLQSALADAGFAVASGTVRDESCARELRSAESRAEKSKRGAWATPNFIESGSNPSSILKHIGRFTLVDGTILSARQAGSTLYLNFGRRRIQGFAVTISRRMMPAFAAAGINAATLEGRRIRVRGWIERHGGPRIEARAPGQIEFIGGKETAAAGDK</sequence>
<keyword evidence="1" id="KW-0732">Signal</keyword>
<evidence type="ECO:0000313" key="3">
    <source>
        <dbReference type="EMBL" id="AEI05175.1"/>
    </source>
</evidence>
<dbReference type="Pfam" id="PF00565">
    <property type="entry name" value="SNase"/>
    <property type="match status" value="1"/>
</dbReference>
<dbReference type="KEGG" id="oca:OCAR_4056"/>
<keyword evidence="4" id="KW-1185">Reference proteome</keyword>
<reference evidence="3 4" key="1">
    <citation type="journal article" date="2011" name="J. Bacteriol.">
        <title>Complete genome sequences of the chemolithoautotrophic Oligotropha carboxidovorans strains OM4 and OM5.</title>
        <authorList>
            <person name="Volland S."/>
            <person name="Rachinger M."/>
            <person name="Strittmatter A."/>
            <person name="Daniel R."/>
            <person name="Gottschalk G."/>
            <person name="Meyer O."/>
        </authorList>
    </citation>
    <scope>NUCLEOTIDE SEQUENCE [LARGE SCALE GENOMIC DNA]</scope>
    <source>
        <strain evidence="4">ATCC 49405 / DSM 1227 / KCTC 32145 / OM5</strain>
    </source>
</reference>
<proteinExistence type="predicted"/>
<dbReference type="InterPro" id="IPR016071">
    <property type="entry name" value="Staphylococal_nuclease_OB-fold"/>
</dbReference>
<dbReference type="Proteomes" id="UP000007730">
    <property type="component" value="Chromosome"/>
</dbReference>
<dbReference type="AlphaFoldDB" id="B6J9Y6"/>
<evidence type="ECO:0000313" key="4">
    <source>
        <dbReference type="Proteomes" id="UP000007730"/>
    </source>
</evidence>
<dbReference type="SUPFAM" id="SSF50199">
    <property type="entry name" value="Staphylococcal nuclease"/>
    <property type="match status" value="1"/>
</dbReference>
<feature type="domain" description="TNase-like" evidence="2">
    <location>
        <begin position="39"/>
        <end position="160"/>
    </location>
</feature>